<evidence type="ECO:0000256" key="11">
    <source>
        <dbReference type="RuleBase" id="RU364063"/>
    </source>
</evidence>
<keyword evidence="8 11" id="KW-0067">ATP-binding</keyword>
<evidence type="ECO:0000256" key="10">
    <source>
        <dbReference type="ARBA" id="ARBA00049244"/>
    </source>
</evidence>
<evidence type="ECO:0000256" key="4">
    <source>
        <dbReference type="ARBA" id="ARBA00022705"/>
    </source>
</evidence>
<dbReference type="PRINTS" id="PR00300">
    <property type="entry name" value="CLPPROTEASEA"/>
</dbReference>
<dbReference type="STRING" id="1817825.A2720_02390"/>
<dbReference type="EMBL" id="MFEL01000008">
    <property type="protein sequence ID" value="OGE81367.1"/>
    <property type="molecule type" value="Genomic_DNA"/>
</dbReference>
<evidence type="ECO:0000256" key="9">
    <source>
        <dbReference type="ARBA" id="ARBA00022932"/>
    </source>
</evidence>
<sequence>MSNLVLYRKYRPQRFEDVINQEHVKTTLQNAIINKRVGHAYLFTGPRGVGKTTMARILARALNCQNRTGAEPCNECEMCKQLLIGSSLDILEIDAASNTGVDNIRELIEHVQYAPSQASFKVIVIDEVHMLSKGAFNALLKTLEEPPAHVIFVLATTEVHKVPATIVSRTQRFDFKRVSVSDLSKLLEFVVSDNKLSIDQEALVAIAEAADGSFRDGLSLLDQIISYSSGKITLGLIEEVLGFTSKQALMQFMDLITSDKTALAVGFVSQLNYRGRDLFQFHKDFMEFLRKLLLAKISKETDAYPGLPLNRLVAIIEAFQKAGSELKWANIPSLPLELAVVELTQTDAGLTRNVAEDFSPPKNGSLKTSATDNETLQKVLDHWPQILEKVKDYNHSLISSMKLAEPVEVRAGELILLFPYKFHKDAIEARKNRIIIDQAIEEAVGVKIMAKPILKNEWKGAEPNAENQTLNSAIKILGGDIQN</sequence>
<dbReference type="InterPro" id="IPR050238">
    <property type="entry name" value="DNA_Rep/Repair_Clamp_Loader"/>
</dbReference>
<dbReference type="Pfam" id="PF13177">
    <property type="entry name" value="DNA_pol3_delta2"/>
    <property type="match status" value="1"/>
</dbReference>
<dbReference type="GO" id="GO:0005524">
    <property type="term" value="F:ATP binding"/>
    <property type="evidence" value="ECO:0007669"/>
    <property type="project" value="UniProtKB-KW"/>
</dbReference>
<dbReference type="InterPro" id="IPR027417">
    <property type="entry name" value="P-loop_NTPase"/>
</dbReference>
<keyword evidence="2 11" id="KW-0808">Transferase</keyword>
<dbReference type="FunFam" id="3.40.50.300:FF:000014">
    <property type="entry name" value="DNA polymerase III subunit gamma/tau"/>
    <property type="match status" value="1"/>
</dbReference>
<gene>
    <name evidence="11" type="primary">dnaX</name>
    <name evidence="13" type="ORF">A2720_02390</name>
</gene>
<dbReference type="SMART" id="SM00382">
    <property type="entry name" value="AAA"/>
    <property type="match status" value="1"/>
</dbReference>
<evidence type="ECO:0000256" key="2">
    <source>
        <dbReference type="ARBA" id="ARBA00022679"/>
    </source>
</evidence>
<dbReference type="Gene3D" id="3.40.50.300">
    <property type="entry name" value="P-loop containing nucleotide triphosphate hydrolases"/>
    <property type="match status" value="1"/>
</dbReference>
<dbReference type="SUPFAM" id="SSF52540">
    <property type="entry name" value="P-loop containing nucleoside triphosphate hydrolases"/>
    <property type="match status" value="1"/>
</dbReference>
<keyword evidence="6 11" id="KW-0547">Nucleotide-binding</keyword>
<evidence type="ECO:0000256" key="1">
    <source>
        <dbReference type="ARBA" id="ARBA00006360"/>
    </source>
</evidence>
<dbReference type="GO" id="GO:0003677">
    <property type="term" value="F:DNA binding"/>
    <property type="evidence" value="ECO:0007669"/>
    <property type="project" value="InterPro"/>
</dbReference>
<evidence type="ECO:0000256" key="3">
    <source>
        <dbReference type="ARBA" id="ARBA00022695"/>
    </source>
</evidence>
<keyword evidence="5" id="KW-0479">Metal-binding</keyword>
<accession>A0A1F5NUL7</accession>
<dbReference type="GO" id="GO:0003887">
    <property type="term" value="F:DNA-directed DNA polymerase activity"/>
    <property type="evidence" value="ECO:0007669"/>
    <property type="project" value="UniProtKB-KW"/>
</dbReference>
<keyword evidence="3 11" id="KW-0548">Nucleotidyltransferase</keyword>
<dbReference type="Proteomes" id="UP000178892">
    <property type="component" value="Unassembled WGS sequence"/>
</dbReference>
<evidence type="ECO:0000259" key="12">
    <source>
        <dbReference type="SMART" id="SM00382"/>
    </source>
</evidence>
<dbReference type="PANTHER" id="PTHR11669:SF0">
    <property type="entry name" value="PROTEIN STICHEL-LIKE 2"/>
    <property type="match status" value="1"/>
</dbReference>
<comment type="function">
    <text evidence="11">DNA polymerase III is a complex, multichain enzyme responsible for most of the replicative synthesis in bacteria. This DNA polymerase also exhibits 3' to 5' exonuclease activity.</text>
</comment>
<comment type="caution">
    <text evidence="13">The sequence shown here is derived from an EMBL/GenBank/DDBJ whole genome shotgun (WGS) entry which is preliminary data.</text>
</comment>
<name>A0A1F5NUL7_9BACT</name>
<dbReference type="GO" id="GO:0009360">
    <property type="term" value="C:DNA polymerase III complex"/>
    <property type="evidence" value="ECO:0007669"/>
    <property type="project" value="InterPro"/>
</dbReference>
<dbReference type="InterPro" id="IPR012763">
    <property type="entry name" value="DNA_pol_III_sug/sutau_N"/>
</dbReference>
<evidence type="ECO:0000256" key="7">
    <source>
        <dbReference type="ARBA" id="ARBA00022833"/>
    </source>
</evidence>
<dbReference type="NCBIfam" id="TIGR02397">
    <property type="entry name" value="dnaX_nterm"/>
    <property type="match status" value="1"/>
</dbReference>
<evidence type="ECO:0000256" key="6">
    <source>
        <dbReference type="ARBA" id="ARBA00022741"/>
    </source>
</evidence>
<evidence type="ECO:0000256" key="8">
    <source>
        <dbReference type="ARBA" id="ARBA00022840"/>
    </source>
</evidence>
<comment type="similarity">
    <text evidence="1 11">Belongs to the DnaX/STICHEL family.</text>
</comment>
<dbReference type="SUPFAM" id="SSF48019">
    <property type="entry name" value="post-AAA+ oligomerization domain-like"/>
    <property type="match status" value="1"/>
</dbReference>
<dbReference type="NCBIfam" id="NF004046">
    <property type="entry name" value="PRK05563.1"/>
    <property type="match status" value="1"/>
</dbReference>
<evidence type="ECO:0000313" key="13">
    <source>
        <dbReference type="EMBL" id="OGE81367.1"/>
    </source>
</evidence>
<dbReference type="Gene3D" id="1.10.8.60">
    <property type="match status" value="1"/>
</dbReference>
<dbReference type="InterPro" id="IPR022754">
    <property type="entry name" value="DNA_pol_III_gamma-3"/>
</dbReference>
<dbReference type="Pfam" id="PF22608">
    <property type="entry name" value="DNAX_ATPase_lid"/>
    <property type="match status" value="1"/>
</dbReference>
<organism evidence="13 14">
    <name type="scientific">Candidatus Doudnabacteria bacterium RIFCSPHIGHO2_01_FULL_46_24</name>
    <dbReference type="NCBI Taxonomy" id="1817825"/>
    <lineage>
        <taxon>Bacteria</taxon>
        <taxon>Candidatus Doudnaibacteriota</taxon>
    </lineage>
</organism>
<keyword evidence="4 11" id="KW-0235">DNA replication</keyword>
<evidence type="ECO:0000313" key="14">
    <source>
        <dbReference type="Proteomes" id="UP000178892"/>
    </source>
</evidence>
<keyword evidence="9 11" id="KW-0239">DNA-directed DNA polymerase</keyword>
<dbReference type="InterPro" id="IPR045085">
    <property type="entry name" value="HLD_clamp_pol_III_gamma_tau"/>
</dbReference>
<dbReference type="EC" id="2.7.7.7" evidence="11"/>
<evidence type="ECO:0000256" key="5">
    <source>
        <dbReference type="ARBA" id="ARBA00022723"/>
    </source>
</evidence>
<comment type="catalytic activity">
    <reaction evidence="10 11">
        <text>DNA(n) + a 2'-deoxyribonucleoside 5'-triphosphate = DNA(n+1) + diphosphate</text>
        <dbReference type="Rhea" id="RHEA:22508"/>
        <dbReference type="Rhea" id="RHEA-COMP:17339"/>
        <dbReference type="Rhea" id="RHEA-COMP:17340"/>
        <dbReference type="ChEBI" id="CHEBI:33019"/>
        <dbReference type="ChEBI" id="CHEBI:61560"/>
        <dbReference type="ChEBI" id="CHEBI:173112"/>
        <dbReference type="EC" id="2.7.7.7"/>
    </reaction>
</comment>
<dbReference type="PANTHER" id="PTHR11669">
    <property type="entry name" value="REPLICATION FACTOR C / DNA POLYMERASE III GAMMA-TAU SUBUNIT"/>
    <property type="match status" value="1"/>
</dbReference>
<feature type="domain" description="AAA+ ATPase" evidence="12">
    <location>
        <begin position="37"/>
        <end position="179"/>
    </location>
</feature>
<dbReference type="CDD" id="cd00009">
    <property type="entry name" value="AAA"/>
    <property type="match status" value="1"/>
</dbReference>
<dbReference type="AlphaFoldDB" id="A0A1F5NUL7"/>
<dbReference type="CDD" id="cd18137">
    <property type="entry name" value="HLD_clamp_pol_III_gamma_tau"/>
    <property type="match status" value="1"/>
</dbReference>
<dbReference type="InterPro" id="IPR003593">
    <property type="entry name" value="AAA+_ATPase"/>
</dbReference>
<protein>
    <recommendedName>
        <fullName evidence="11">DNA polymerase III subunit gamma/tau</fullName>
        <ecNumber evidence="11">2.7.7.7</ecNumber>
    </recommendedName>
</protein>
<reference evidence="13 14" key="1">
    <citation type="journal article" date="2016" name="Nat. Commun.">
        <title>Thousands of microbial genomes shed light on interconnected biogeochemical processes in an aquifer system.</title>
        <authorList>
            <person name="Anantharaman K."/>
            <person name="Brown C.T."/>
            <person name="Hug L.A."/>
            <person name="Sharon I."/>
            <person name="Castelle C.J."/>
            <person name="Probst A.J."/>
            <person name="Thomas B.C."/>
            <person name="Singh A."/>
            <person name="Wilkins M.J."/>
            <person name="Karaoz U."/>
            <person name="Brodie E.L."/>
            <person name="Williams K.H."/>
            <person name="Hubbard S.S."/>
            <person name="Banfield J.F."/>
        </authorList>
    </citation>
    <scope>NUCLEOTIDE SEQUENCE [LARGE SCALE GENOMIC DNA]</scope>
</reference>
<dbReference type="Pfam" id="PF12169">
    <property type="entry name" value="DNA_pol3_gamma3"/>
    <property type="match status" value="1"/>
</dbReference>
<proteinExistence type="inferred from homology"/>
<dbReference type="InterPro" id="IPR001270">
    <property type="entry name" value="ClpA/B"/>
</dbReference>
<dbReference type="InterPro" id="IPR008921">
    <property type="entry name" value="DNA_pol3_clamp-load_cplx_C"/>
</dbReference>
<dbReference type="GO" id="GO:0046872">
    <property type="term" value="F:metal ion binding"/>
    <property type="evidence" value="ECO:0007669"/>
    <property type="project" value="UniProtKB-KW"/>
</dbReference>
<keyword evidence="7" id="KW-0862">Zinc</keyword>
<dbReference type="GO" id="GO:0006261">
    <property type="term" value="P:DNA-templated DNA replication"/>
    <property type="evidence" value="ECO:0007669"/>
    <property type="project" value="TreeGrafter"/>
</dbReference>
<comment type="subunit">
    <text evidence="11">DNA polymerase III contains a core (composed of alpha, epsilon and theta chains) that associates with a tau subunit. This core dimerizes to form the POLIII' complex. PolIII' associates with the gamma complex (composed of gamma, delta, delta', psi and chi chains) and with the beta chain to form the complete DNA polymerase III complex.</text>
</comment>